<evidence type="ECO:0000256" key="1">
    <source>
        <dbReference type="ARBA" id="ARBA00001947"/>
    </source>
</evidence>
<dbReference type="SUPFAM" id="SSF53187">
    <property type="entry name" value="Zn-dependent exopeptidases"/>
    <property type="match status" value="1"/>
</dbReference>
<comment type="cofactor">
    <cofactor evidence="1">
        <name>Zn(2+)</name>
        <dbReference type="ChEBI" id="CHEBI:29105"/>
    </cofactor>
</comment>
<protein>
    <submittedName>
        <fullName evidence="2">Uncharacterized protein</fullName>
    </submittedName>
</protein>
<dbReference type="PANTHER" id="PTHR42994:SF2">
    <property type="entry name" value="PEPTIDASE"/>
    <property type="match status" value="1"/>
</dbReference>
<accession>A0A6J5L777</accession>
<evidence type="ECO:0000313" key="2">
    <source>
        <dbReference type="EMBL" id="CAB4130234.1"/>
    </source>
</evidence>
<reference evidence="2" key="1">
    <citation type="submission" date="2020-04" db="EMBL/GenBank/DDBJ databases">
        <authorList>
            <person name="Chiriac C."/>
            <person name="Salcher M."/>
            <person name="Ghai R."/>
            <person name="Kavagutti S V."/>
        </authorList>
    </citation>
    <scope>NUCLEOTIDE SEQUENCE</scope>
</reference>
<dbReference type="EMBL" id="LR796235">
    <property type="protein sequence ID" value="CAB4130234.1"/>
    <property type="molecule type" value="Genomic_DNA"/>
</dbReference>
<proteinExistence type="predicted"/>
<dbReference type="PANTHER" id="PTHR42994">
    <property type="entry name" value="PEPTIDASE T"/>
    <property type="match status" value="1"/>
</dbReference>
<name>A0A6J5L777_9CAUD</name>
<sequence>MIENVDFLKKVLSIPTKSFKEDLMIEFLVEYLTEKKHNFKVDDFGNVYITKGEITKGEFYPCIVAHTDTVHNIDTINIHEEQLKDSKGNTSLSLKAYNDLGDPTGIGGDDKCGVFACLQLLEFFDVIKVALFVTEEVGCLGSKEADPEFFSNVGYAIQFDAPHDYMVTEYCYGVKVFETDSEFESKAKKVLSEGMLSEPQYMQHPYTDVWQLRKKFDFSCINFSIGYHNYHTPNEYVVVHEVFAGMNTGKKLIEELGKQKYEFIHRSQLYNF</sequence>
<gene>
    <name evidence="2" type="ORF">UFOVP117_322</name>
</gene>
<dbReference type="Gene3D" id="3.40.630.10">
    <property type="entry name" value="Zn peptidases"/>
    <property type="match status" value="1"/>
</dbReference>
<organism evidence="2">
    <name type="scientific">uncultured Caudovirales phage</name>
    <dbReference type="NCBI Taxonomy" id="2100421"/>
    <lineage>
        <taxon>Viruses</taxon>
        <taxon>Duplodnaviria</taxon>
        <taxon>Heunggongvirae</taxon>
        <taxon>Uroviricota</taxon>
        <taxon>Caudoviricetes</taxon>
        <taxon>Peduoviridae</taxon>
        <taxon>Maltschvirus</taxon>
        <taxon>Maltschvirus maltsch</taxon>
    </lineage>
</organism>